<organism evidence="3 4">
    <name type="scientific">Clostridium cavendishii DSM 21758</name>
    <dbReference type="NCBI Taxonomy" id="1121302"/>
    <lineage>
        <taxon>Bacteria</taxon>
        <taxon>Bacillati</taxon>
        <taxon>Bacillota</taxon>
        <taxon>Clostridia</taxon>
        <taxon>Eubacteriales</taxon>
        <taxon>Clostridiaceae</taxon>
        <taxon>Clostridium</taxon>
    </lineage>
</organism>
<evidence type="ECO:0000256" key="1">
    <source>
        <dbReference type="ARBA" id="ARBA00008814"/>
    </source>
</evidence>
<dbReference type="Pfam" id="PF01497">
    <property type="entry name" value="Peripla_BP_2"/>
    <property type="match status" value="1"/>
</dbReference>
<dbReference type="PANTHER" id="PTHR30535">
    <property type="entry name" value="VITAMIN B12-BINDING PROTEIN"/>
    <property type="match status" value="1"/>
</dbReference>
<dbReference type="SUPFAM" id="SSF53807">
    <property type="entry name" value="Helical backbone' metal receptor"/>
    <property type="match status" value="1"/>
</dbReference>
<evidence type="ECO:0000259" key="2">
    <source>
        <dbReference type="PROSITE" id="PS50983"/>
    </source>
</evidence>
<accession>A0A1M6DKK9</accession>
<comment type="similarity">
    <text evidence="1">Belongs to the bacterial solute-binding protein 8 family.</text>
</comment>
<protein>
    <submittedName>
        <fullName evidence="3">Iron complex transport system substrate-binding protein</fullName>
    </submittedName>
</protein>
<dbReference type="EMBL" id="FQZB01000004">
    <property type="protein sequence ID" value="SHI73569.1"/>
    <property type="molecule type" value="Genomic_DNA"/>
</dbReference>
<feature type="domain" description="Fe/B12 periplasmic-binding" evidence="2">
    <location>
        <begin position="56"/>
        <end position="314"/>
    </location>
</feature>
<dbReference type="Proteomes" id="UP000184310">
    <property type="component" value="Unassembled WGS sequence"/>
</dbReference>
<dbReference type="InterPro" id="IPR002491">
    <property type="entry name" value="ABC_transptr_periplasmic_BD"/>
</dbReference>
<sequence length="343" mass="38656">MKRLRRILSVILVGILITTIFIGCGKNDKTADNTNKTITVEDQLGRKVEIKGDVNKIISSYPISTSLLIALGVKDKVVGVEMKSNDRELYKKAAKEFTTLPGVGSAKSINVEECAKLKPDLIIIPTKLKEFIPKFEKLNIKVIAIEPETLDSFLECVKLIGKAVNSEAKANEIVKYYEDNLEKVEKLNKDITNKPNVYLAGSSSVLRTCTSKMYQDYMIKASGGNNVTSNLNDGYWADISAEQLISYNPDIIYIVQYAKYSVEDILKDSRLKDVKAIKNKKVFMIPSVIEPWDYPTPSSILGILWMTNNINSEKYTKDEFEKASKDFYKKFFDLEVSNKEIGI</sequence>
<gene>
    <name evidence="3" type="ORF">SAMN02745163_00753</name>
</gene>
<dbReference type="PANTHER" id="PTHR30535:SF34">
    <property type="entry name" value="MOLYBDATE-BINDING PROTEIN MOLA"/>
    <property type="match status" value="1"/>
</dbReference>
<dbReference type="OrthoDB" id="9787830at2"/>
<dbReference type="PROSITE" id="PS51257">
    <property type="entry name" value="PROKAR_LIPOPROTEIN"/>
    <property type="match status" value="1"/>
</dbReference>
<dbReference type="AlphaFoldDB" id="A0A1M6DKK9"/>
<dbReference type="RefSeq" id="WP_072985332.1">
    <property type="nucleotide sequence ID" value="NZ_FQZB01000004.1"/>
</dbReference>
<dbReference type="STRING" id="1121302.SAMN02745163_00753"/>
<name>A0A1M6DKK9_9CLOT</name>
<dbReference type="Gene3D" id="3.40.50.1980">
    <property type="entry name" value="Nitrogenase molybdenum iron protein domain"/>
    <property type="match status" value="2"/>
</dbReference>
<evidence type="ECO:0000313" key="3">
    <source>
        <dbReference type="EMBL" id="SHI73569.1"/>
    </source>
</evidence>
<keyword evidence="4" id="KW-1185">Reference proteome</keyword>
<reference evidence="3 4" key="1">
    <citation type="submission" date="2016-11" db="EMBL/GenBank/DDBJ databases">
        <authorList>
            <person name="Jaros S."/>
            <person name="Januszkiewicz K."/>
            <person name="Wedrychowicz H."/>
        </authorList>
    </citation>
    <scope>NUCLEOTIDE SEQUENCE [LARGE SCALE GENOMIC DNA]</scope>
    <source>
        <strain evidence="3 4">DSM 21758</strain>
    </source>
</reference>
<dbReference type="PROSITE" id="PS50983">
    <property type="entry name" value="FE_B12_PBP"/>
    <property type="match status" value="1"/>
</dbReference>
<dbReference type="Gene3D" id="1.20.58.2180">
    <property type="match status" value="1"/>
</dbReference>
<evidence type="ECO:0000313" key="4">
    <source>
        <dbReference type="Proteomes" id="UP000184310"/>
    </source>
</evidence>
<dbReference type="InterPro" id="IPR050902">
    <property type="entry name" value="ABC_Transporter_SBP"/>
</dbReference>
<proteinExistence type="inferred from homology"/>